<keyword evidence="6 7" id="KW-0472">Membrane</keyword>
<evidence type="ECO:0000256" key="6">
    <source>
        <dbReference type="ARBA" id="ARBA00023136"/>
    </source>
</evidence>
<feature type="transmembrane region" description="Helical" evidence="7">
    <location>
        <begin position="192"/>
        <end position="208"/>
    </location>
</feature>
<dbReference type="RefSeq" id="WP_311769051.1">
    <property type="nucleotide sequence ID" value="NZ_JACIIX010000001.1"/>
</dbReference>
<dbReference type="EMBL" id="JACIIX010000001">
    <property type="protein sequence ID" value="MBB6208632.1"/>
    <property type="molecule type" value="Genomic_DNA"/>
</dbReference>
<dbReference type="GO" id="GO:0020037">
    <property type="term" value="F:heme binding"/>
    <property type="evidence" value="ECO:0007669"/>
    <property type="project" value="UniProtKB-UniRule"/>
</dbReference>
<sequence>MVLIRRAPARPLIAAGWFPRWLKPLVFLLALSPLLWFVLRLGLLRPGDPVAVNPIETAIRFSGDQALTLLLVSLAVSPLRRLTGWAGVMRLRRMLGLFAFFYAAVHLLIYAGVDQFFDWAVIWADVLKRCYITVGMVAVVILLALAVTSPKGMVRRLGGRWWKRLHALVYLAAPLGVLHYAMMVKADLRTPLLYAGILAVLLLLRLPVPLRR</sequence>
<keyword evidence="7" id="KW-0479">Metal-binding</keyword>
<dbReference type="GO" id="GO:0010181">
    <property type="term" value="F:FMN binding"/>
    <property type="evidence" value="ECO:0007669"/>
    <property type="project" value="UniProtKB-UniRule"/>
</dbReference>
<protein>
    <recommendedName>
        <fullName evidence="7">Protein-methionine-sulfoxide reductase heme-binding subunit MsrQ</fullName>
    </recommendedName>
    <alternativeName>
        <fullName evidence="7">Flavocytochrome MsrQ</fullName>
    </alternativeName>
</protein>
<dbReference type="GO" id="GO:0005886">
    <property type="term" value="C:plasma membrane"/>
    <property type="evidence" value="ECO:0007669"/>
    <property type="project" value="UniProtKB-SubCell"/>
</dbReference>
<evidence type="ECO:0000256" key="7">
    <source>
        <dbReference type="HAMAP-Rule" id="MF_01207"/>
    </source>
</evidence>
<comment type="cofactor">
    <cofactor evidence="7">
        <name>heme b</name>
        <dbReference type="ChEBI" id="CHEBI:60344"/>
    </cofactor>
    <text evidence="7">Binds 1 heme b (iron(II)-protoporphyrin IX) group per subunit.</text>
</comment>
<evidence type="ECO:0000256" key="4">
    <source>
        <dbReference type="ARBA" id="ARBA00022989"/>
    </source>
</evidence>
<keyword evidence="7" id="KW-0285">Flavoprotein</keyword>
<proteinExistence type="inferred from homology"/>
<keyword evidence="7" id="KW-1003">Cell membrane</keyword>
<evidence type="ECO:0000313" key="10">
    <source>
        <dbReference type="Proteomes" id="UP000544872"/>
    </source>
</evidence>
<keyword evidence="7" id="KW-0249">Electron transport</keyword>
<feature type="transmembrane region" description="Helical" evidence="7">
    <location>
        <begin position="91"/>
        <end position="111"/>
    </location>
</feature>
<evidence type="ECO:0000256" key="3">
    <source>
        <dbReference type="ARBA" id="ARBA00022692"/>
    </source>
</evidence>
<evidence type="ECO:0000259" key="8">
    <source>
        <dbReference type="Pfam" id="PF01794"/>
    </source>
</evidence>
<dbReference type="InterPro" id="IPR022837">
    <property type="entry name" value="MsrQ-like"/>
</dbReference>
<dbReference type="HAMAP" id="MF_01207">
    <property type="entry name" value="MsrQ"/>
    <property type="match status" value="1"/>
</dbReference>
<feature type="domain" description="Ferric oxidoreductase" evidence="8">
    <location>
        <begin position="66"/>
        <end position="176"/>
    </location>
</feature>
<dbReference type="PANTHER" id="PTHR36964">
    <property type="entry name" value="PROTEIN-METHIONINE-SULFOXIDE REDUCTASE HEME-BINDING SUBUNIT MSRQ"/>
    <property type="match status" value="1"/>
</dbReference>
<comment type="subcellular location">
    <subcellularLocation>
        <location evidence="7">Cell membrane</location>
        <topology evidence="7">Multi-pass membrane protein</topology>
    </subcellularLocation>
    <subcellularLocation>
        <location evidence="1">Membrane</location>
        <topology evidence="1">Multi-pass membrane protein</topology>
    </subcellularLocation>
</comment>
<dbReference type="GO" id="GO:0016679">
    <property type="term" value="F:oxidoreductase activity, acting on diphenols and related substances as donors"/>
    <property type="evidence" value="ECO:0007669"/>
    <property type="project" value="TreeGrafter"/>
</dbReference>
<feature type="transmembrane region" description="Helical" evidence="7">
    <location>
        <begin position="21"/>
        <end position="39"/>
    </location>
</feature>
<keyword evidence="3 7" id="KW-0812">Transmembrane</keyword>
<organism evidence="9 10">
    <name type="scientific">Novispirillum itersonii</name>
    <name type="common">Aquaspirillum itersonii</name>
    <dbReference type="NCBI Taxonomy" id="189"/>
    <lineage>
        <taxon>Bacteria</taxon>
        <taxon>Pseudomonadati</taxon>
        <taxon>Pseudomonadota</taxon>
        <taxon>Alphaproteobacteria</taxon>
        <taxon>Rhodospirillales</taxon>
        <taxon>Novispirillaceae</taxon>
        <taxon>Novispirillum</taxon>
    </lineage>
</organism>
<dbReference type="GO" id="GO:0009055">
    <property type="term" value="F:electron transfer activity"/>
    <property type="evidence" value="ECO:0007669"/>
    <property type="project" value="UniProtKB-UniRule"/>
</dbReference>
<comment type="cofactor">
    <cofactor evidence="7">
        <name>FMN</name>
        <dbReference type="ChEBI" id="CHEBI:58210"/>
    </cofactor>
    <text evidence="7">Binds 1 FMN per subunit.</text>
</comment>
<evidence type="ECO:0000256" key="2">
    <source>
        <dbReference type="ARBA" id="ARBA00022448"/>
    </source>
</evidence>
<keyword evidence="7" id="KW-0288">FMN</keyword>
<dbReference type="Proteomes" id="UP000544872">
    <property type="component" value="Unassembled WGS sequence"/>
</dbReference>
<evidence type="ECO:0000256" key="5">
    <source>
        <dbReference type="ARBA" id="ARBA00023004"/>
    </source>
</evidence>
<dbReference type="AlphaFoldDB" id="A0A7W9ZDI0"/>
<comment type="caution">
    <text evidence="9">The sequence shown here is derived from an EMBL/GenBank/DDBJ whole genome shotgun (WGS) entry which is preliminary data.</text>
</comment>
<keyword evidence="7" id="KW-0349">Heme</keyword>
<keyword evidence="5 7" id="KW-0408">Iron</keyword>
<dbReference type="GO" id="GO:0030091">
    <property type="term" value="P:protein repair"/>
    <property type="evidence" value="ECO:0007669"/>
    <property type="project" value="UniProtKB-UniRule"/>
</dbReference>
<comment type="function">
    <text evidence="7">Part of the MsrPQ system that repairs oxidized periplasmic proteins containing methionine sulfoxide residues (Met-O), using respiratory chain electrons. Thus protects these proteins from oxidative-stress damage caused by reactive species of oxygen and chlorine generated by the host defense mechanisms. MsrPQ is essential for the maintenance of envelope integrity under bleach stress, rescuing a wide series of structurally unrelated periplasmic proteins from methionine oxidation. MsrQ provides electrons for reduction to the reductase catalytic subunit MsrP, using the quinone pool of the respiratory chain.</text>
</comment>
<gene>
    <name evidence="7" type="primary">msrQ</name>
    <name evidence="9" type="ORF">FHS48_000013</name>
</gene>
<comment type="similarity">
    <text evidence="7">Belongs to the MsrQ family.</text>
</comment>
<keyword evidence="2 7" id="KW-0813">Transport</keyword>
<comment type="subunit">
    <text evidence="7">Heterodimer of a catalytic subunit (MsrP) and a heme-binding subunit (MsrQ).</text>
</comment>
<evidence type="ECO:0000256" key="1">
    <source>
        <dbReference type="ARBA" id="ARBA00004141"/>
    </source>
</evidence>
<feature type="transmembrane region" description="Helical" evidence="7">
    <location>
        <begin position="131"/>
        <end position="148"/>
    </location>
</feature>
<evidence type="ECO:0000313" key="9">
    <source>
        <dbReference type="EMBL" id="MBB6208632.1"/>
    </source>
</evidence>
<feature type="transmembrane region" description="Helical" evidence="7">
    <location>
        <begin position="168"/>
        <end position="186"/>
    </location>
</feature>
<dbReference type="PANTHER" id="PTHR36964:SF1">
    <property type="entry name" value="PROTEIN-METHIONINE-SULFOXIDE REDUCTASE HEME-BINDING SUBUNIT MSRQ"/>
    <property type="match status" value="1"/>
</dbReference>
<dbReference type="GO" id="GO:0046872">
    <property type="term" value="F:metal ion binding"/>
    <property type="evidence" value="ECO:0007669"/>
    <property type="project" value="UniProtKB-KW"/>
</dbReference>
<keyword evidence="10" id="KW-1185">Reference proteome</keyword>
<name>A0A7W9ZDI0_NOVIT</name>
<reference evidence="9 10" key="1">
    <citation type="submission" date="2020-08" db="EMBL/GenBank/DDBJ databases">
        <title>Genomic Encyclopedia of Type Strains, Phase IV (KMG-IV): sequencing the most valuable type-strain genomes for metagenomic binning, comparative biology and taxonomic classification.</title>
        <authorList>
            <person name="Goeker M."/>
        </authorList>
    </citation>
    <scope>NUCLEOTIDE SEQUENCE [LARGE SCALE GENOMIC DNA]</scope>
    <source>
        <strain evidence="9 10">DSM 11590</strain>
    </source>
</reference>
<feature type="transmembrane region" description="Helical" evidence="7">
    <location>
        <begin position="59"/>
        <end position="79"/>
    </location>
</feature>
<dbReference type="Pfam" id="PF01794">
    <property type="entry name" value="Ferric_reduct"/>
    <property type="match status" value="1"/>
</dbReference>
<dbReference type="InterPro" id="IPR013130">
    <property type="entry name" value="Fe3_Rdtase_TM_dom"/>
</dbReference>
<keyword evidence="4 7" id="KW-1133">Transmembrane helix</keyword>
<accession>A0A7W9ZDI0</accession>